<comment type="pathway">
    <text evidence="11">Sulfur metabolism; glutathione metabolism.</text>
</comment>
<dbReference type="InterPro" id="IPR000101">
    <property type="entry name" value="GGT_peptidase"/>
</dbReference>
<dbReference type="GO" id="GO:0006750">
    <property type="term" value="P:glutathione biosynthetic process"/>
    <property type="evidence" value="ECO:0007669"/>
    <property type="project" value="UniProtKB-KW"/>
</dbReference>
<reference evidence="13 14" key="1">
    <citation type="submission" date="2020-04" db="EMBL/GenBank/DDBJ databases">
        <title>Thalassotalea sp. M1531, isolated from the surface of marine red alga.</title>
        <authorList>
            <person name="Pang L."/>
            <person name="Lu D.-C."/>
        </authorList>
    </citation>
    <scope>NUCLEOTIDE SEQUENCE [LARGE SCALE GENOMIC DNA]</scope>
    <source>
        <strain evidence="13 14">M1531</strain>
    </source>
</reference>
<comment type="similarity">
    <text evidence="3 11">Belongs to the gamma-glutamyltransferase family.</text>
</comment>
<comment type="catalytic activity">
    <reaction evidence="1 11">
        <text>an S-substituted glutathione + H2O = an S-substituted L-cysteinylglycine + L-glutamate</text>
        <dbReference type="Rhea" id="RHEA:59468"/>
        <dbReference type="ChEBI" id="CHEBI:15377"/>
        <dbReference type="ChEBI" id="CHEBI:29985"/>
        <dbReference type="ChEBI" id="CHEBI:90779"/>
        <dbReference type="ChEBI" id="CHEBI:143103"/>
        <dbReference type="EC" id="3.4.19.13"/>
    </reaction>
</comment>
<evidence type="ECO:0000313" key="13">
    <source>
        <dbReference type="EMBL" id="NMP32509.1"/>
    </source>
</evidence>
<dbReference type="Pfam" id="PF01019">
    <property type="entry name" value="G_glu_transpept"/>
    <property type="match status" value="1"/>
</dbReference>
<dbReference type="InterPro" id="IPR051792">
    <property type="entry name" value="GGT_bact"/>
</dbReference>
<feature type="active site" description="Nucleophile" evidence="9">
    <location>
        <position position="411"/>
    </location>
</feature>
<comment type="catalytic activity">
    <reaction evidence="8 11">
        <text>an N-terminal (5-L-glutamyl)-[peptide] + an alpha-amino acid = 5-L-glutamyl amino acid + an N-terminal L-alpha-aminoacyl-[peptide]</text>
        <dbReference type="Rhea" id="RHEA:23904"/>
        <dbReference type="Rhea" id="RHEA-COMP:9780"/>
        <dbReference type="Rhea" id="RHEA-COMP:9795"/>
        <dbReference type="ChEBI" id="CHEBI:77644"/>
        <dbReference type="ChEBI" id="CHEBI:78597"/>
        <dbReference type="ChEBI" id="CHEBI:78599"/>
        <dbReference type="ChEBI" id="CHEBI:78608"/>
        <dbReference type="EC" id="2.3.2.2"/>
    </reaction>
</comment>
<keyword evidence="6 11" id="KW-0865">Zymogen</keyword>
<keyword evidence="12" id="KW-0732">Signal</keyword>
<feature type="binding site" evidence="10">
    <location>
        <position position="498"/>
    </location>
    <ligand>
        <name>L-glutamate</name>
        <dbReference type="ChEBI" id="CHEBI:29985"/>
    </ligand>
</feature>
<evidence type="ECO:0000256" key="10">
    <source>
        <dbReference type="PIRSR" id="PIRSR600101-2"/>
    </source>
</evidence>
<evidence type="ECO:0000256" key="4">
    <source>
        <dbReference type="ARBA" id="ARBA00022679"/>
    </source>
</evidence>
<dbReference type="PRINTS" id="PR01210">
    <property type="entry name" value="GGTRANSPTASE"/>
</dbReference>
<dbReference type="SUPFAM" id="SSF56235">
    <property type="entry name" value="N-terminal nucleophile aminohydrolases (Ntn hydrolases)"/>
    <property type="match status" value="1"/>
</dbReference>
<dbReference type="GO" id="GO:0103068">
    <property type="term" value="F:leukotriene C4 gamma-glutamyl transferase activity"/>
    <property type="evidence" value="ECO:0007669"/>
    <property type="project" value="UniProtKB-EC"/>
</dbReference>
<feature type="binding site" evidence="10">
    <location>
        <begin position="475"/>
        <end position="476"/>
    </location>
    <ligand>
        <name>L-glutamate</name>
        <dbReference type="ChEBI" id="CHEBI:29985"/>
    </ligand>
</feature>
<dbReference type="InterPro" id="IPR043138">
    <property type="entry name" value="GGT_lsub"/>
</dbReference>
<feature type="binding site" evidence="10">
    <location>
        <position position="123"/>
    </location>
    <ligand>
        <name>L-glutamate</name>
        <dbReference type="ChEBI" id="CHEBI:29985"/>
    </ligand>
</feature>
<gene>
    <name evidence="13" type="primary">ggt</name>
    <name evidence="13" type="ORF">HII17_13145</name>
</gene>
<feature type="chain" id="PRO_5031470378" description="Glutathione hydrolase proenzyme" evidence="12">
    <location>
        <begin position="25"/>
        <end position="591"/>
    </location>
</feature>
<comment type="catalytic activity">
    <reaction evidence="2 11">
        <text>glutathione + H2O = L-cysteinylglycine + L-glutamate</text>
        <dbReference type="Rhea" id="RHEA:28807"/>
        <dbReference type="ChEBI" id="CHEBI:15377"/>
        <dbReference type="ChEBI" id="CHEBI:29985"/>
        <dbReference type="ChEBI" id="CHEBI:57925"/>
        <dbReference type="ChEBI" id="CHEBI:61694"/>
        <dbReference type="EC" id="3.4.19.13"/>
    </reaction>
</comment>
<evidence type="ECO:0000256" key="8">
    <source>
        <dbReference type="ARBA" id="ARBA00047417"/>
    </source>
</evidence>
<evidence type="ECO:0000313" key="14">
    <source>
        <dbReference type="Proteomes" id="UP000568664"/>
    </source>
</evidence>
<evidence type="ECO:0000256" key="5">
    <source>
        <dbReference type="ARBA" id="ARBA00022801"/>
    </source>
</evidence>
<dbReference type="Gene3D" id="1.10.246.130">
    <property type="match status" value="1"/>
</dbReference>
<dbReference type="EC" id="2.3.2.2" evidence="11"/>
<accession>A0A7Y0Q6Z9</accession>
<evidence type="ECO:0000256" key="7">
    <source>
        <dbReference type="ARBA" id="ARBA00023315"/>
    </source>
</evidence>
<keyword evidence="7 11" id="KW-0012">Acyltransferase</keyword>
<dbReference type="GO" id="GO:0006751">
    <property type="term" value="P:glutathione catabolic process"/>
    <property type="evidence" value="ECO:0007669"/>
    <property type="project" value="UniProtKB-UniRule"/>
</dbReference>
<dbReference type="UniPathway" id="UPA00204"/>
<keyword evidence="5 11" id="KW-0378">Hydrolase</keyword>
<evidence type="ECO:0000256" key="11">
    <source>
        <dbReference type="RuleBase" id="RU368036"/>
    </source>
</evidence>
<proteinExistence type="inferred from homology"/>
<comment type="PTM">
    <text evidence="11">Cleaved by autocatalysis into a large and a small subunit.</text>
</comment>
<dbReference type="GO" id="GO:0036374">
    <property type="term" value="F:glutathione hydrolase activity"/>
    <property type="evidence" value="ECO:0007669"/>
    <property type="project" value="UniProtKB-UniRule"/>
</dbReference>
<evidence type="ECO:0000256" key="12">
    <source>
        <dbReference type="SAM" id="SignalP"/>
    </source>
</evidence>
<comment type="subunit">
    <text evidence="11">This enzyme consists of two polypeptide chains, which are synthesized in precursor form from a single polypeptide.</text>
</comment>
<dbReference type="PANTHER" id="PTHR43199:SF1">
    <property type="entry name" value="GLUTATHIONE HYDROLASE PROENZYME"/>
    <property type="match status" value="1"/>
</dbReference>
<organism evidence="13 14">
    <name type="scientific">Thalassotalea algicola</name>
    <dbReference type="NCBI Taxonomy" id="2716224"/>
    <lineage>
        <taxon>Bacteria</taxon>
        <taxon>Pseudomonadati</taxon>
        <taxon>Pseudomonadota</taxon>
        <taxon>Gammaproteobacteria</taxon>
        <taxon>Alteromonadales</taxon>
        <taxon>Colwelliaceae</taxon>
        <taxon>Thalassotalea</taxon>
    </lineage>
</organism>
<name>A0A7Y0Q6Z9_9GAMM</name>
<dbReference type="AlphaFoldDB" id="A0A7Y0Q6Z9"/>
<keyword evidence="4 11" id="KW-0808">Transferase</keyword>
<dbReference type="InterPro" id="IPR029055">
    <property type="entry name" value="Ntn_hydrolases_N"/>
</dbReference>
<keyword evidence="14" id="KW-1185">Reference proteome</keyword>
<dbReference type="EC" id="3.4.19.13" evidence="11"/>
<sequence length="591" mass="63889">MKNRHFRRAILALAVCCISSTTLAFYSNPISKVQRETREPEAATGHTAKQVVVGNEYMVAAANPYASKAGFNILAKGGSAVDAAIAVQLVLTLVEPQSSGIGGGAFILHWDSEGQKLETIDGRETAPKNASSDMFLDKAGKPVRWIDAVVGGRSVGVPGVLKGLKSAHDKYGKLPWKSLFDEAITLADQGFVVSPRLEKLVAMQFNPGITKLSEISNYFFPNGSPIKAGQVLVNQKLAKTYRLIAEKGVEPFYQGEIAQDIVNAVQNAEIEPGVLSLEDMKGYKPKWREPVCGSYHSFKVCGMAPPSSGGIAVIQILKQLEAFNLSKLPINGEEAVHLFTQSSRLAFADRDKYVADQDFVTVPTNQLLDENYLSKRSELIKRAKDMGKAAAGEPVVALNYAENDSFELPSTSHISIVDGDGNAISMTTSVEMAFGSAVMVNGFILNNQLTDFSLSPSRNGIAVANRVEPFKRPRSSMAPMMVFNKDDSLKLVVGSPGGSRIINYVAQTVIGVLDWQLNPQQAINMAKVTNRNKVTTLEKGTPLAKLKPALEAKGHKVMIRDLNSGIQAIEVKGKRLLGGADPRREGKVFAK</sequence>
<dbReference type="RefSeq" id="WP_169075836.1">
    <property type="nucleotide sequence ID" value="NZ_JABBXH010000004.1"/>
</dbReference>
<comment type="caution">
    <text evidence="13">The sequence shown here is derived from an EMBL/GenBank/DDBJ whole genome shotgun (WGS) entry which is preliminary data.</text>
</comment>
<dbReference type="NCBIfam" id="TIGR00066">
    <property type="entry name" value="g_glut_trans"/>
    <property type="match status" value="1"/>
</dbReference>
<dbReference type="Gene3D" id="3.60.20.40">
    <property type="match status" value="1"/>
</dbReference>
<dbReference type="Proteomes" id="UP000568664">
    <property type="component" value="Unassembled WGS sequence"/>
</dbReference>
<evidence type="ECO:0000256" key="1">
    <source>
        <dbReference type="ARBA" id="ARBA00001049"/>
    </source>
</evidence>
<evidence type="ECO:0000256" key="9">
    <source>
        <dbReference type="PIRSR" id="PIRSR600101-1"/>
    </source>
</evidence>
<evidence type="ECO:0000256" key="6">
    <source>
        <dbReference type="ARBA" id="ARBA00023145"/>
    </source>
</evidence>
<evidence type="ECO:0000256" key="2">
    <source>
        <dbReference type="ARBA" id="ARBA00001089"/>
    </source>
</evidence>
<protein>
    <recommendedName>
        <fullName evidence="11">Glutathione hydrolase proenzyme</fullName>
        <ecNumber evidence="11">2.3.2.2</ecNumber>
        <ecNumber evidence="11">3.4.19.13</ecNumber>
    </recommendedName>
    <component>
        <recommendedName>
            <fullName evidence="11">Glutathione hydrolase large chain</fullName>
        </recommendedName>
    </component>
    <component>
        <recommendedName>
            <fullName evidence="11">Glutathione hydrolase small chain</fullName>
        </recommendedName>
    </component>
</protein>
<keyword evidence="11" id="KW-0317">Glutathione biosynthesis</keyword>
<dbReference type="EMBL" id="JABBXH010000004">
    <property type="protein sequence ID" value="NMP32509.1"/>
    <property type="molecule type" value="Genomic_DNA"/>
</dbReference>
<feature type="signal peptide" evidence="12">
    <location>
        <begin position="1"/>
        <end position="24"/>
    </location>
</feature>
<evidence type="ECO:0000256" key="3">
    <source>
        <dbReference type="ARBA" id="ARBA00009381"/>
    </source>
</evidence>
<dbReference type="PANTHER" id="PTHR43199">
    <property type="entry name" value="GLUTATHIONE HYDROLASE"/>
    <property type="match status" value="1"/>
</dbReference>
<feature type="binding site" evidence="10">
    <location>
        <position position="451"/>
    </location>
    <ligand>
        <name>L-glutamate</name>
        <dbReference type="ChEBI" id="CHEBI:29985"/>
    </ligand>
</feature>
<dbReference type="InterPro" id="IPR043137">
    <property type="entry name" value="GGT_ssub_C"/>
</dbReference>